<organism evidence="3">
    <name type="scientific">Enterobius vermicularis</name>
    <name type="common">Human pinworm</name>
    <dbReference type="NCBI Taxonomy" id="51028"/>
    <lineage>
        <taxon>Eukaryota</taxon>
        <taxon>Metazoa</taxon>
        <taxon>Ecdysozoa</taxon>
        <taxon>Nematoda</taxon>
        <taxon>Chromadorea</taxon>
        <taxon>Rhabditida</taxon>
        <taxon>Spirurina</taxon>
        <taxon>Oxyuridomorpha</taxon>
        <taxon>Oxyuroidea</taxon>
        <taxon>Oxyuridae</taxon>
        <taxon>Enterobius</taxon>
    </lineage>
</organism>
<protein>
    <submittedName>
        <fullName evidence="3">TPR_REGION domain-containing protein</fullName>
    </submittedName>
</protein>
<dbReference type="GO" id="GO:0016020">
    <property type="term" value="C:membrane"/>
    <property type="evidence" value="ECO:0007669"/>
    <property type="project" value="TreeGrafter"/>
</dbReference>
<evidence type="ECO:0000313" key="1">
    <source>
        <dbReference type="EMBL" id="VDD89751.1"/>
    </source>
</evidence>
<keyword evidence="2" id="KW-1185">Reference proteome</keyword>
<dbReference type="GO" id="GO:0012505">
    <property type="term" value="C:endomembrane system"/>
    <property type="evidence" value="ECO:0007669"/>
    <property type="project" value="TreeGrafter"/>
</dbReference>
<dbReference type="EMBL" id="UXUI01007876">
    <property type="protein sequence ID" value="VDD89751.1"/>
    <property type="molecule type" value="Genomic_DNA"/>
</dbReference>
<dbReference type="OrthoDB" id="433738at2759"/>
<evidence type="ECO:0000313" key="3">
    <source>
        <dbReference type="WBParaSite" id="EVEC_0000479401-mRNA-1"/>
    </source>
</evidence>
<dbReference type="PANTHER" id="PTHR46512:SF1">
    <property type="entry name" value="PEPTIDYLPROLYL ISOMERASE"/>
    <property type="match status" value="1"/>
</dbReference>
<dbReference type="AlphaFoldDB" id="A0A0N4V3Y9"/>
<dbReference type="PANTHER" id="PTHR46512">
    <property type="entry name" value="PEPTIDYLPROLYL ISOMERASE"/>
    <property type="match status" value="1"/>
</dbReference>
<name>A0A0N4V3Y9_ENTVE</name>
<dbReference type="Gene3D" id="1.25.40.10">
    <property type="entry name" value="Tetratricopeptide repeat domain"/>
    <property type="match status" value="1"/>
</dbReference>
<dbReference type="SUPFAM" id="SSF48452">
    <property type="entry name" value="TPR-like"/>
    <property type="match status" value="1"/>
</dbReference>
<dbReference type="GO" id="GO:0044183">
    <property type="term" value="F:protein folding chaperone"/>
    <property type="evidence" value="ECO:0007669"/>
    <property type="project" value="TreeGrafter"/>
</dbReference>
<reference evidence="1 2" key="2">
    <citation type="submission" date="2018-10" db="EMBL/GenBank/DDBJ databases">
        <authorList>
            <consortium name="Pathogen Informatics"/>
        </authorList>
    </citation>
    <scope>NUCLEOTIDE SEQUENCE [LARGE SCALE GENOMIC DNA]</scope>
</reference>
<dbReference type="InterPro" id="IPR011990">
    <property type="entry name" value="TPR-like_helical_dom_sf"/>
</dbReference>
<dbReference type="STRING" id="51028.A0A0N4V3Y9"/>
<reference evidence="3" key="1">
    <citation type="submission" date="2017-02" db="UniProtKB">
        <authorList>
            <consortium name="WormBaseParasite"/>
        </authorList>
    </citation>
    <scope>IDENTIFICATION</scope>
</reference>
<dbReference type="GO" id="GO:0005829">
    <property type="term" value="C:cytosol"/>
    <property type="evidence" value="ECO:0007669"/>
    <property type="project" value="TreeGrafter"/>
</dbReference>
<sequence length="255" mass="29570">MKTLSNETEDAAAISCDQKIDNDDVVKDEESKLEKAYQLKNEANMKYNAKDYAGAIYLYHRCLLFARSVQQLSQWNLQGIAREERAKEKLKEAELSEVVDASRDPETKCDQTNGNTKFQRKRLDSTIRGDSIKQEAADLVMKCYNNLAACILNGPARREEDYLRAAEYCDKVLMQDSSNEKALFRKGSALAKANQYEQAIAILKNDLFTDRDAKELILKCQRFLNEERRRRDDEIRRNFARNREHVCFCFFTTFA</sequence>
<gene>
    <name evidence="1" type="ORF">EVEC_LOCUS4502</name>
</gene>
<proteinExistence type="predicted"/>
<dbReference type="InterPro" id="IPR050754">
    <property type="entry name" value="FKBP4/5/8-like"/>
</dbReference>
<evidence type="ECO:0000313" key="2">
    <source>
        <dbReference type="Proteomes" id="UP000274131"/>
    </source>
</evidence>
<accession>A0A0N4V3Y9</accession>
<dbReference type="GO" id="GO:0005740">
    <property type="term" value="C:mitochondrial envelope"/>
    <property type="evidence" value="ECO:0007669"/>
    <property type="project" value="TreeGrafter"/>
</dbReference>
<dbReference type="Proteomes" id="UP000274131">
    <property type="component" value="Unassembled WGS sequence"/>
</dbReference>
<dbReference type="WBParaSite" id="EVEC_0000479401-mRNA-1">
    <property type="protein sequence ID" value="EVEC_0000479401-mRNA-1"/>
    <property type="gene ID" value="EVEC_0000479401"/>
</dbReference>
<dbReference type="GO" id="GO:0043066">
    <property type="term" value="P:negative regulation of apoptotic process"/>
    <property type="evidence" value="ECO:0007669"/>
    <property type="project" value="TreeGrafter"/>
</dbReference>
<dbReference type="Pfam" id="PF14559">
    <property type="entry name" value="TPR_19"/>
    <property type="match status" value="1"/>
</dbReference>